<organism evidence="2 3">
    <name type="scientific">Gimesia chilikensis</name>
    <dbReference type="NCBI Taxonomy" id="2605989"/>
    <lineage>
        <taxon>Bacteria</taxon>
        <taxon>Pseudomonadati</taxon>
        <taxon>Planctomycetota</taxon>
        <taxon>Planctomycetia</taxon>
        <taxon>Planctomycetales</taxon>
        <taxon>Planctomycetaceae</taxon>
        <taxon>Gimesia</taxon>
    </lineage>
</organism>
<protein>
    <recommendedName>
        <fullName evidence="4">FecR protein domain-containing protein</fullName>
    </recommendedName>
</protein>
<sequence precursor="true">MINRMIVVLLCFGGMSDLCLADGFVPGRKYFVKNTYTPRPVKTKSLKELPFEVEAAQLRVLMGEDGRCFVSLKGNARLLCGQTRYAADQIEVSYGSPDDLWIQLRGHVEIENAQDQLRMTAQRAILEKGQRYLRLQSRQGEEVTLSTTQGTQTTQIRAGYIDLFYKNLDTLLIHPTVHVTMKVLPATPAQRIEVTGGQSNPFDFFSGIELAAIKFYSEEWIATARKP</sequence>
<accession>A0A517PI49</accession>
<dbReference type="EMBL" id="CP036266">
    <property type="protein sequence ID" value="QDT19054.1"/>
    <property type="molecule type" value="Genomic_DNA"/>
</dbReference>
<keyword evidence="1" id="KW-0732">Signal</keyword>
<keyword evidence="3" id="KW-1185">Reference proteome</keyword>
<evidence type="ECO:0000313" key="3">
    <source>
        <dbReference type="Proteomes" id="UP000320421"/>
    </source>
</evidence>
<evidence type="ECO:0000256" key="1">
    <source>
        <dbReference type="SAM" id="SignalP"/>
    </source>
</evidence>
<feature type="signal peptide" evidence="1">
    <location>
        <begin position="1"/>
        <end position="21"/>
    </location>
</feature>
<gene>
    <name evidence="2" type="ORF">HG66A1_08180</name>
</gene>
<dbReference type="Proteomes" id="UP000320421">
    <property type="component" value="Chromosome"/>
</dbReference>
<evidence type="ECO:0008006" key="4">
    <source>
        <dbReference type="Google" id="ProtNLM"/>
    </source>
</evidence>
<name>A0A517PI49_9PLAN</name>
<reference evidence="2 3" key="1">
    <citation type="submission" date="2019-02" db="EMBL/GenBank/DDBJ databases">
        <title>Deep-cultivation of Planctomycetes and their phenomic and genomic characterization uncovers novel biology.</title>
        <authorList>
            <person name="Wiegand S."/>
            <person name="Jogler M."/>
            <person name="Boedeker C."/>
            <person name="Pinto D."/>
            <person name="Vollmers J."/>
            <person name="Rivas-Marin E."/>
            <person name="Kohn T."/>
            <person name="Peeters S.H."/>
            <person name="Heuer A."/>
            <person name="Rast P."/>
            <person name="Oberbeckmann S."/>
            <person name="Bunk B."/>
            <person name="Jeske O."/>
            <person name="Meyerdierks A."/>
            <person name="Storesund J.E."/>
            <person name="Kallscheuer N."/>
            <person name="Luecker S."/>
            <person name="Lage O.M."/>
            <person name="Pohl T."/>
            <person name="Merkel B.J."/>
            <person name="Hornburger P."/>
            <person name="Mueller R.-W."/>
            <person name="Bruemmer F."/>
            <person name="Labrenz M."/>
            <person name="Spormann A.M."/>
            <person name="Op den Camp H."/>
            <person name="Overmann J."/>
            <person name="Amann R."/>
            <person name="Jetten M.S.M."/>
            <person name="Mascher T."/>
            <person name="Medema M.H."/>
            <person name="Devos D.P."/>
            <person name="Kaster A.-K."/>
            <person name="Ovreas L."/>
            <person name="Rohde M."/>
            <person name="Galperin M.Y."/>
            <person name="Jogler C."/>
        </authorList>
    </citation>
    <scope>NUCLEOTIDE SEQUENCE [LARGE SCALE GENOMIC DNA]</scope>
    <source>
        <strain evidence="2 3">HG66A1</strain>
    </source>
</reference>
<dbReference type="AlphaFoldDB" id="A0A517PI49"/>
<feature type="chain" id="PRO_5021714955" description="FecR protein domain-containing protein" evidence="1">
    <location>
        <begin position="22"/>
        <end position="227"/>
    </location>
</feature>
<evidence type="ECO:0000313" key="2">
    <source>
        <dbReference type="EMBL" id="QDT19054.1"/>
    </source>
</evidence>
<proteinExistence type="predicted"/>